<name>H8FQD0_MAGML</name>
<dbReference type="InterPro" id="IPR016181">
    <property type="entry name" value="Acyl_CoA_acyltransferase"/>
</dbReference>
<dbReference type="EMBL" id="CAHP01000014">
    <property type="protein sequence ID" value="CCG40568.1"/>
    <property type="molecule type" value="Genomic_DNA"/>
</dbReference>
<sequence>MLCIETLQRLLLNGAGFGVDLVDEGAGVLTVSIGDCPPLERLGQMWRELEIRSDASFFLRWHWIGAWIEAMGMPTGQVLVRRGDEIVGLALIHRSPDRWFGPLRRPALWLHEAGDPRLRSVAIEYNGVLADRTVSSSVEEACLRALAGLRQGDPLSWRAMTLGGVAVEWETRCRRLGLKHRVHRRQPAPYARLDSARDALEGVSRNTRSQIRRSMRLYQSRGGLTLRPATTIDEARKMFDGLEQLHTSYWRSRGQGGAFAEPSFRRLHDRLLATAFPDGGADLLEVQAGSGIVGYLYNFICGGVVYAYQSGFLYEADARLKPGLVCHALAMNHYRHRGMRLYRFLAGDSRYKTSLADGGDELVWLTCRHDDIAYRAETAGRALLGRLRNWAKGHGGGGSSEH</sequence>
<protein>
    <submittedName>
        <fullName evidence="2">Protein involved in cellulose biosynthesis (CelD)-like protein</fullName>
    </submittedName>
</protein>
<organism evidence="2 3">
    <name type="scientific">Magnetospirillum molischianum DSM 120</name>
    <dbReference type="NCBI Taxonomy" id="1150626"/>
    <lineage>
        <taxon>Bacteria</taxon>
        <taxon>Pseudomonadati</taxon>
        <taxon>Pseudomonadota</taxon>
        <taxon>Alphaproteobacteria</taxon>
        <taxon>Rhodospirillales</taxon>
        <taxon>Rhodospirillaceae</taxon>
        <taxon>Magnetospirillum</taxon>
    </lineage>
</organism>
<dbReference type="OrthoDB" id="9808976at2"/>
<accession>H8FQD0</accession>
<evidence type="ECO:0000259" key="1">
    <source>
        <dbReference type="Pfam" id="PF13480"/>
    </source>
</evidence>
<proteinExistence type="predicted"/>
<keyword evidence="3" id="KW-1185">Reference proteome</keyword>
<feature type="domain" description="BioF2-like acetyltransferase" evidence="1">
    <location>
        <begin position="205"/>
        <end position="352"/>
    </location>
</feature>
<dbReference type="eggNOG" id="COG5653">
    <property type="taxonomic scope" value="Bacteria"/>
</dbReference>
<dbReference type="InterPro" id="IPR038740">
    <property type="entry name" value="BioF2-like_GNAT_dom"/>
</dbReference>
<dbReference type="Gene3D" id="3.40.630.30">
    <property type="match status" value="1"/>
</dbReference>
<dbReference type="Pfam" id="PF13480">
    <property type="entry name" value="Acetyltransf_6"/>
    <property type="match status" value="1"/>
</dbReference>
<dbReference type="SUPFAM" id="SSF55729">
    <property type="entry name" value="Acyl-CoA N-acyltransferases (Nat)"/>
    <property type="match status" value="1"/>
</dbReference>
<evidence type="ECO:0000313" key="2">
    <source>
        <dbReference type="EMBL" id="CCG40568.1"/>
    </source>
</evidence>
<dbReference type="Proteomes" id="UP000004169">
    <property type="component" value="Unassembled WGS sequence"/>
</dbReference>
<evidence type="ECO:0000313" key="3">
    <source>
        <dbReference type="Proteomes" id="UP000004169"/>
    </source>
</evidence>
<comment type="caution">
    <text evidence="2">The sequence shown here is derived from an EMBL/GenBank/DDBJ whole genome shotgun (WGS) entry which is preliminary data.</text>
</comment>
<reference evidence="2 3" key="1">
    <citation type="journal article" date="2012" name="J. Bacteriol.">
        <title>Draft Genome Sequence of the Purple Photosynthetic Bacterium Phaeospirillum molischianum DSM120, a Particularly Versatile Bacterium.</title>
        <authorList>
            <person name="Duquesne K."/>
            <person name="Prima V."/>
            <person name="Ji B."/>
            <person name="Rouy Z."/>
            <person name="Medigue C."/>
            <person name="Talla E."/>
            <person name="Sturgis J.N."/>
        </authorList>
    </citation>
    <scope>NUCLEOTIDE SEQUENCE [LARGE SCALE GENOMIC DNA]</scope>
    <source>
        <strain evidence="3">DSM120</strain>
    </source>
</reference>
<dbReference type="AlphaFoldDB" id="H8FQD0"/>
<gene>
    <name evidence="2" type="ORF">PHAMO_210079</name>
</gene>
<dbReference type="STRING" id="1150626.PHAMO_210079"/>